<name>W6Q4F6_PENRF</name>
<dbReference type="Proteomes" id="UP000030686">
    <property type="component" value="Unassembled WGS sequence"/>
</dbReference>
<organism evidence="2 3">
    <name type="scientific">Penicillium roqueforti (strain FM164)</name>
    <dbReference type="NCBI Taxonomy" id="1365484"/>
    <lineage>
        <taxon>Eukaryota</taxon>
        <taxon>Fungi</taxon>
        <taxon>Dikarya</taxon>
        <taxon>Ascomycota</taxon>
        <taxon>Pezizomycotina</taxon>
        <taxon>Eurotiomycetes</taxon>
        <taxon>Eurotiomycetidae</taxon>
        <taxon>Eurotiales</taxon>
        <taxon>Aspergillaceae</taxon>
        <taxon>Penicillium</taxon>
    </lineage>
</organism>
<dbReference type="OrthoDB" id="3000060at2759"/>
<proteinExistence type="predicted"/>
<evidence type="ECO:0000313" key="3">
    <source>
        <dbReference type="Proteomes" id="UP000030686"/>
    </source>
</evidence>
<dbReference type="AlphaFoldDB" id="W6Q4F6"/>
<protein>
    <submittedName>
        <fullName evidence="2">Genomic scaffold, ProqFM164S02</fullName>
    </submittedName>
</protein>
<evidence type="ECO:0000313" key="2">
    <source>
        <dbReference type="EMBL" id="CDM31513.1"/>
    </source>
</evidence>
<gene>
    <name evidence="2" type="ORF">PROQFM164_S02g001663</name>
</gene>
<sequence length="115" mass="13344">MSESEFDQRWMAVALPFNLCFNFSRLSDQGPPFMRPFKYLVAVLLEANKPEHEPNGIINAIQEFMQNAQAFHQQRVFASPEVQRRGREWLRSVGRRAHKSLSPQKRSSTTESASY</sequence>
<reference evidence="2" key="1">
    <citation type="journal article" date="2014" name="Nat. Commun.">
        <title>Multiple recent horizontal transfers of a large genomic region in cheese making fungi.</title>
        <authorList>
            <person name="Cheeseman K."/>
            <person name="Ropars J."/>
            <person name="Renault P."/>
            <person name="Dupont J."/>
            <person name="Gouzy J."/>
            <person name="Branca A."/>
            <person name="Abraham A.L."/>
            <person name="Ceppi M."/>
            <person name="Conseiller E."/>
            <person name="Debuchy R."/>
            <person name="Malagnac F."/>
            <person name="Goarin A."/>
            <person name="Silar P."/>
            <person name="Lacoste S."/>
            <person name="Sallet E."/>
            <person name="Bensimon A."/>
            <person name="Giraud T."/>
            <person name="Brygoo Y."/>
        </authorList>
    </citation>
    <scope>NUCLEOTIDE SEQUENCE [LARGE SCALE GENOMIC DNA]</scope>
    <source>
        <strain evidence="2">FM164</strain>
    </source>
</reference>
<feature type="compositionally biased region" description="Polar residues" evidence="1">
    <location>
        <begin position="101"/>
        <end position="115"/>
    </location>
</feature>
<feature type="region of interest" description="Disordered" evidence="1">
    <location>
        <begin position="91"/>
        <end position="115"/>
    </location>
</feature>
<dbReference type="EMBL" id="HG792016">
    <property type="protein sequence ID" value="CDM31513.1"/>
    <property type="molecule type" value="Genomic_DNA"/>
</dbReference>
<evidence type="ECO:0000256" key="1">
    <source>
        <dbReference type="SAM" id="MobiDB-lite"/>
    </source>
</evidence>
<dbReference type="STRING" id="1365484.W6Q4F6"/>
<keyword evidence="3" id="KW-1185">Reference proteome</keyword>
<accession>W6Q4F6</accession>